<feature type="domain" description="Protein kinase" evidence="10">
    <location>
        <begin position="35"/>
        <end position="345"/>
    </location>
</feature>
<keyword evidence="12" id="KW-1185">Reference proteome</keyword>
<evidence type="ECO:0000256" key="2">
    <source>
        <dbReference type="ARBA" id="ARBA00022527"/>
    </source>
</evidence>
<reference evidence="11 12" key="1">
    <citation type="submission" date="2016-07" db="EMBL/GenBank/DDBJ databases">
        <title>Pervasive Adenine N6-methylation of Active Genes in Fungi.</title>
        <authorList>
            <consortium name="DOE Joint Genome Institute"/>
            <person name="Mondo S.J."/>
            <person name="Dannebaum R.O."/>
            <person name="Kuo R.C."/>
            <person name="Labutti K."/>
            <person name="Haridas S."/>
            <person name="Kuo A."/>
            <person name="Salamov A."/>
            <person name="Ahrendt S.R."/>
            <person name="Lipzen A."/>
            <person name="Sullivan W."/>
            <person name="Andreopoulos W.B."/>
            <person name="Clum A."/>
            <person name="Lindquist E."/>
            <person name="Daum C."/>
            <person name="Ramamoorthy G.K."/>
            <person name="Gryganskyi A."/>
            <person name="Culley D."/>
            <person name="Magnuson J.K."/>
            <person name="James T.Y."/>
            <person name="O'Malley M.A."/>
            <person name="Stajich J.E."/>
            <person name="Spatafora J.W."/>
            <person name="Visel A."/>
            <person name="Grigoriev I.V."/>
        </authorList>
    </citation>
    <scope>NUCLEOTIDE SEQUENCE [LARGE SCALE GENOMIC DNA]</scope>
    <source>
        <strain evidence="11 12">NRRL 1336</strain>
    </source>
</reference>
<accession>A0A1X2I6G7</accession>
<dbReference type="InterPro" id="IPR000719">
    <property type="entry name" value="Prot_kinase_dom"/>
</dbReference>
<dbReference type="OrthoDB" id="248923at2759"/>
<dbReference type="GO" id="GO:0006624">
    <property type="term" value="P:vacuolar protein processing"/>
    <property type="evidence" value="ECO:0007669"/>
    <property type="project" value="TreeGrafter"/>
</dbReference>
<evidence type="ECO:0000313" key="12">
    <source>
        <dbReference type="Proteomes" id="UP000193560"/>
    </source>
</evidence>
<dbReference type="Gene3D" id="1.10.510.10">
    <property type="entry name" value="Transferase(Phosphotransferase) domain 1"/>
    <property type="match status" value="2"/>
</dbReference>
<feature type="region of interest" description="Disordered" evidence="9">
    <location>
        <begin position="165"/>
        <end position="185"/>
    </location>
</feature>
<dbReference type="Pfam" id="PF00069">
    <property type="entry name" value="Pkinase"/>
    <property type="match status" value="2"/>
</dbReference>
<evidence type="ECO:0000256" key="7">
    <source>
        <dbReference type="ARBA" id="ARBA00047899"/>
    </source>
</evidence>
<dbReference type="Proteomes" id="UP000193560">
    <property type="component" value="Unassembled WGS sequence"/>
</dbReference>
<dbReference type="InterPro" id="IPR052239">
    <property type="entry name" value="Ser/Thr-specific_kinases"/>
</dbReference>
<dbReference type="EC" id="2.7.11.1" evidence="1"/>
<evidence type="ECO:0000313" key="11">
    <source>
        <dbReference type="EMBL" id="ORZ10190.1"/>
    </source>
</evidence>
<dbReference type="PANTHER" id="PTHR45998">
    <property type="entry name" value="SERINE/THREONINE-PROTEIN KINASE 16"/>
    <property type="match status" value="1"/>
</dbReference>
<comment type="catalytic activity">
    <reaction evidence="7">
        <text>L-threonyl-[protein] + ATP = O-phospho-L-threonyl-[protein] + ADP + H(+)</text>
        <dbReference type="Rhea" id="RHEA:46608"/>
        <dbReference type="Rhea" id="RHEA-COMP:11060"/>
        <dbReference type="Rhea" id="RHEA-COMP:11605"/>
        <dbReference type="ChEBI" id="CHEBI:15378"/>
        <dbReference type="ChEBI" id="CHEBI:30013"/>
        <dbReference type="ChEBI" id="CHEBI:30616"/>
        <dbReference type="ChEBI" id="CHEBI:61977"/>
        <dbReference type="ChEBI" id="CHEBI:456216"/>
        <dbReference type="EC" id="2.7.11.1"/>
    </reaction>
</comment>
<dbReference type="GO" id="GO:0005773">
    <property type="term" value="C:vacuole"/>
    <property type="evidence" value="ECO:0007669"/>
    <property type="project" value="GOC"/>
</dbReference>
<dbReference type="GO" id="GO:0032889">
    <property type="term" value="P:regulation of vacuole fusion, non-autophagic"/>
    <property type="evidence" value="ECO:0007669"/>
    <property type="project" value="TreeGrafter"/>
</dbReference>
<evidence type="ECO:0000259" key="10">
    <source>
        <dbReference type="PROSITE" id="PS50011"/>
    </source>
</evidence>
<dbReference type="AlphaFoldDB" id="A0A1X2I6G7"/>
<dbReference type="InterPro" id="IPR011009">
    <property type="entry name" value="Kinase-like_dom_sf"/>
</dbReference>
<keyword evidence="2" id="KW-0723">Serine/threonine-protein kinase</keyword>
<evidence type="ECO:0000256" key="3">
    <source>
        <dbReference type="ARBA" id="ARBA00022679"/>
    </source>
</evidence>
<dbReference type="GO" id="GO:0004674">
    <property type="term" value="F:protein serine/threonine kinase activity"/>
    <property type="evidence" value="ECO:0007669"/>
    <property type="project" value="UniProtKB-KW"/>
</dbReference>
<dbReference type="SUPFAM" id="SSF56112">
    <property type="entry name" value="Protein kinase-like (PK-like)"/>
    <property type="match status" value="1"/>
</dbReference>
<keyword evidence="6" id="KW-0067">ATP-binding</keyword>
<name>A0A1X2I6G7_9FUNG</name>
<dbReference type="PROSITE" id="PS50011">
    <property type="entry name" value="PROTEIN_KINASE_DOM"/>
    <property type="match status" value="1"/>
</dbReference>
<keyword evidence="3" id="KW-0808">Transferase</keyword>
<comment type="caution">
    <text evidence="11">The sequence shown here is derived from an EMBL/GenBank/DDBJ whole genome shotgun (WGS) entry which is preliminary data.</text>
</comment>
<evidence type="ECO:0000256" key="8">
    <source>
        <dbReference type="ARBA" id="ARBA00048679"/>
    </source>
</evidence>
<evidence type="ECO:0000256" key="6">
    <source>
        <dbReference type="ARBA" id="ARBA00022840"/>
    </source>
</evidence>
<sequence>MNSSIFSNLVNTVNAAIDTYIKPSSETFTINDQVLTSIKLLAEGGFSQVYLAQDDQQHYFAVKRIPCKLGKEQLNMAQREVSIHRLFQHKNIVPLKNAAVVKEVDGSQSVYVIMPFYKRGTLQDIIDAYHVSGQHFKERQIYRLFLDVGQALLVLHTYNGPGIPISNTAKRQSSTSQQDNSLNEEGNRVAWAHRDIKPGNILISNTGKPLLMDFGSAYPAKITISSKQHAARQQDMAEEHSSMPYRAPELMHVKVGSVLDEKVDIWSLGCAIFTMAYGESPFEHFVNKQGGGSLSLAVLNGQFRFPESASAAALSTYSNDLKSLISWMLTLDPHERPSIQQVWFD</sequence>
<dbReference type="EMBL" id="MCGE01000025">
    <property type="protein sequence ID" value="ORZ10190.1"/>
    <property type="molecule type" value="Genomic_DNA"/>
</dbReference>
<keyword evidence="5 11" id="KW-0418">Kinase</keyword>
<dbReference type="SMART" id="SM00220">
    <property type="entry name" value="S_TKc"/>
    <property type="match status" value="1"/>
</dbReference>
<keyword evidence="4" id="KW-0547">Nucleotide-binding</keyword>
<dbReference type="PANTHER" id="PTHR45998:SF2">
    <property type="entry name" value="SERINE_THREONINE-PROTEIN KINASE 16"/>
    <property type="match status" value="1"/>
</dbReference>
<proteinExistence type="predicted"/>
<evidence type="ECO:0000256" key="9">
    <source>
        <dbReference type="SAM" id="MobiDB-lite"/>
    </source>
</evidence>
<evidence type="ECO:0000256" key="4">
    <source>
        <dbReference type="ARBA" id="ARBA00022741"/>
    </source>
</evidence>
<evidence type="ECO:0000256" key="1">
    <source>
        <dbReference type="ARBA" id="ARBA00012513"/>
    </source>
</evidence>
<dbReference type="GO" id="GO:0005794">
    <property type="term" value="C:Golgi apparatus"/>
    <property type="evidence" value="ECO:0007669"/>
    <property type="project" value="TreeGrafter"/>
</dbReference>
<evidence type="ECO:0000256" key="5">
    <source>
        <dbReference type="ARBA" id="ARBA00022777"/>
    </source>
</evidence>
<comment type="catalytic activity">
    <reaction evidence="8">
        <text>L-seryl-[protein] + ATP = O-phospho-L-seryl-[protein] + ADP + H(+)</text>
        <dbReference type="Rhea" id="RHEA:17989"/>
        <dbReference type="Rhea" id="RHEA-COMP:9863"/>
        <dbReference type="Rhea" id="RHEA-COMP:11604"/>
        <dbReference type="ChEBI" id="CHEBI:15378"/>
        <dbReference type="ChEBI" id="CHEBI:29999"/>
        <dbReference type="ChEBI" id="CHEBI:30616"/>
        <dbReference type="ChEBI" id="CHEBI:83421"/>
        <dbReference type="ChEBI" id="CHEBI:456216"/>
        <dbReference type="EC" id="2.7.11.1"/>
    </reaction>
</comment>
<dbReference type="STRING" id="90262.A0A1X2I6G7"/>
<gene>
    <name evidence="11" type="ORF">BCR42DRAFT_470144</name>
</gene>
<feature type="compositionally biased region" description="Polar residues" evidence="9">
    <location>
        <begin position="165"/>
        <end position="184"/>
    </location>
</feature>
<organism evidence="11 12">
    <name type="scientific">Absidia repens</name>
    <dbReference type="NCBI Taxonomy" id="90262"/>
    <lineage>
        <taxon>Eukaryota</taxon>
        <taxon>Fungi</taxon>
        <taxon>Fungi incertae sedis</taxon>
        <taxon>Mucoromycota</taxon>
        <taxon>Mucoromycotina</taxon>
        <taxon>Mucoromycetes</taxon>
        <taxon>Mucorales</taxon>
        <taxon>Cunninghamellaceae</taxon>
        <taxon>Absidia</taxon>
    </lineage>
</organism>
<protein>
    <recommendedName>
        <fullName evidence="1">non-specific serine/threonine protein kinase</fullName>
        <ecNumber evidence="1">2.7.11.1</ecNumber>
    </recommendedName>
</protein>
<dbReference type="GO" id="GO:0005524">
    <property type="term" value="F:ATP binding"/>
    <property type="evidence" value="ECO:0007669"/>
    <property type="project" value="UniProtKB-KW"/>
</dbReference>